<evidence type="ECO:0000313" key="3">
    <source>
        <dbReference type="Proteomes" id="UP000244729"/>
    </source>
</evidence>
<sequence length="759" mass="77557">MDAPGRGRQIANRATAALVVVSVLLIVVAALVAPQEPGGVRFSAAQVYVWASNDADGAIGRVNTLTSEFDAALSLDVGKIDLAQSPTSVLVIDREIGSIVPLDPATLEFGDAVRLPSKTTVVALIPAQKGHQGHQGHRGAGTGAGTERVALLAPNTGRLWVTPADRLSKFDHSSPPSFEFGEGAAMVVDAAGELIVASPRDGSVYRVGDDHSERIGGFEPSRGSASMPVQVSATSAGWAVLDPRSKRLFSSEGMIDLGHAVSAGAELALQHVAVGSRADAAADPGRVLVATSSELLAITATGEVRVLARVSGDPAKPLSVGGCGFAAWSDGNDWSQCAESGDRVASDARPRTAAAPVSRRGVSGDEGGGGFRGAAPIFRANGGAFVLNDPATGEVWNVTADGAVPVSWAELLGENNDAALALEPGMPSERGPDSPPARRAPPSTTAPDAPAPPGSGAQNPESQPSRAVASGPQREPLQPSGVGVVVDAASGTISLDWPDFGSAAPVLGYFAQRLAPGEHQTACSVASTGAVTPPTGDVLDVGRARSAIFGGAPPPDGGYRFMVWGYTATACAGSEAVTVLPAPVPSAVADVGGAMTWVGTRYEYRIAPAGGAALYELQRLDTEREPVGEPVVFSGAAVPRELTGDVFGEPVVFRLRACTVWGADAACGPWSEHAAPQPSLDFTLPGLVYSEERGEWTWVALPDNAGQSARVLCMGRSGPAGQVEIADGYCRTGEAFASGDAILRVRIAGVVLDIVGSDR</sequence>
<dbReference type="InterPro" id="IPR011048">
    <property type="entry name" value="Haem_d1_sf"/>
</dbReference>
<dbReference type="AlphaFoldDB" id="A0A2S0WVV1"/>
<feature type="region of interest" description="Disordered" evidence="1">
    <location>
        <begin position="341"/>
        <end position="368"/>
    </location>
</feature>
<name>A0A2S0WVV1_9MICO</name>
<feature type="region of interest" description="Disordered" evidence="1">
    <location>
        <begin position="421"/>
        <end position="480"/>
    </location>
</feature>
<accession>A0A2S0WVV1</accession>
<evidence type="ECO:0000256" key="1">
    <source>
        <dbReference type="SAM" id="MobiDB-lite"/>
    </source>
</evidence>
<dbReference type="SUPFAM" id="SSF51004">
    <property type="entry name" value="C-terminal (heme d1) domain of cytochrome cd1-nitrite reductase"/>
    <property type="match status" value="1"/>
</dbReference>
<organism evidence="2 3">
    <name type="scientific">Agromyces badenianii</name>
    <dbReference type="NCBI Taxonomy" id="2080742"/>
    <lineage>
        <taxon>Bacteria</taxon>
        <taxon>Bacillati</taxon>
        <taxon>Actinomycetota</taxon>
        <taxon>Actinomycetes</taxon>
        <taxon>Micrococcales</taxon>
        <taxon>Microbacteriaceae</taxon>
        <taxon>Agromyces</taxon>
    </lineage>
</organism>
<dbReference type="OrthoDB" id="5105089at2"/>
<keyword evidence="3" id="KW-1185">Reference proteome</keyword>
<dbReference type="EMBL" id="CP028913">
    <property type="protein sequence ID" value="AWB95428.1"/>
    <property type="molecule type" value="Genomic_DNA"/>
</dbReference>
<gene>
    <name evidence="2" type="ORF">DCE93_06945</name>
</gene>
<proteinExistence type="predicted"/>
<feature type="compositionally biased region" description="Basic and acidic residues" evidence="1">
    <location>
        <begin position="341"/>
        <end position="350"/>
    </location>
</feature>
<evidence type="ECO:0008006" key="4">
    <source>
        <dbReference type="Google" id="ProtNLM"/>
    </source>
</evidence>
<protein>
    <recommendedName>
        <fullName evidence="4">Fibronectin type-III domain-containing protein</fullName>
    </recommendedName>
</protein>
<dbReference type="RefSeq" id="WP_108595243.1">
    <property type="nucleotide sequence ID" value="NZ_CP028913.1"/>
</dbReference>
<dbReference type="Proteomes" id="UP000244729">
    <property type="component" value="Chromosome"/>
</dbReference>
<dbReference type="KEGG" id="agm:DCE93_06945"/>
<evidence type="ECO:0000313" key="2">
    <source>
        <dbReference type="EMBL" id="AWB95428.1"/>
    </source>
</evidence>
<reference evidence="2 3" key="1">
    <citation type="submission" date="2018-04" db="EMBL/GenBank/DDBJ databases">
        <authorList>
            <person name="Li J."/>
        </authorList>
    </citation>
    <scope>NUCLEOTIDE SEQUENCE [LARGE SCALE GENOMIC DNA]</scope>
    <source>
        <strain evidence="3">30A</strain>
    </source>
</reference>